<reference evidence="10 11" key="1">
    <citation type="submission" date="2024-09" db="EMBL/GenBank/DDBJ databases">
        <authorList>
            <person name="Lee S.D."/>
        </authorList>
    </citation>
    <scope>NUCLEOTIDE SEQUENCE [LARGE SCALE GENOMIC DNA]</scope>
    <source>
        <strain evidence="10 11">N1-5</strain>
    </source>
</reference>
<accession>A0ABV6UHZ1</accession>
<comment type="caution">
    <text evidence="10">The sequence shown here is derived from an EMBL/GenBank/DDBJ whole genome shotgun (WGS) entry which is preliminary data.</text>
</comment>
<feature type="region of interest" description="Disordered" evidence="8">
    <location>
        <begin position="1"/>
        <end position="26"/>
    </location>
</feature>
<feature type="transmembrane region" description="Helical" evidence="7">
    <location>
        <begin position="129"/>
        <end position="153"/>
    </location>
</feature>
<comment type="subcellular location">
    <subcellularLocation>
        <location evidence="1 7">Cell membrane</location>
        <topology evidence="1 7">Multi-pass membrane protein</topology>
    </subcellularLocation>
</comment>
<dbReference type="PANTHER" id="PTHR43744">
    <property type="entry name" value="ABC TRANSPORTER PERMEASE PROTEIN MG189-RELATED-RELATED"/>
    <property type="match status" value="1"/>
</dbReference>
<dbReference type="PROSITE" id="PS50928">
    <property type="entry name" value="ABC_TM1"/>
    <property type="match status" value="1"/>
</dbReference>
<dbReference type="Gene3D" id="1.10.3720.10">
    <property type="entry name" value="MetI-like"/>
    <property type="match status" value="1"/>
</dbReference>
<evidence type="ECO:0000256" key="6">
    <source>
        <dbReference type="ARBA" id="ARBA00023136"/>
    </source>
</evidence>
<keyword evidence="3" id="KW-1003">Cell membrane</keyword>
<evidence type="ECO:0000256" key="4">
    <source>
        <dbReference type="ARBA" id="ARBA00022692"/>
    </source>
</evidence>
<dbReference type="PANTHER" id="PTHR43744:SF12">
    <property type="entry name" value="ABC TRANSPORTER PERMEASE PROTEIN MG189-RELATED"/>
    <property type="match status" value="1"/>
</dbReference>
<proteinExistence type="inferred from homology"/>
<feature type="transmembrane region" description="Helical" evidence="7">
    <location>
        <begin position="90"/>
        <end position="117"/>
    </location>
</feature>
<evidence type="ECO:0000256" key="5">
    <source>
        <dbReference type="ARBA" id="ARBA00022989"/>
    </source>
</evidence>
<dbReference type="SUPFAM" id="SSF161098">
    <property type="entry name" value="MetI-like"/>
    <property type="match status" value="1"/>
</dbReference>
<evidence type="ECO:0000256" key="8">
    <source>
        <dbReference type="SAM" id="MobiDB-lite"/>
    </source>
</evidence>
<evidence type="ECO:0000256" key="7">
    <source>
        <dbReference type="RuleBase" id="RU363032"/>
    </source>
</evidence>
<feature type="transmembrane region" description="Helical" evidence="7">
    <location>
        <begin position="165"/>
        <end position="183"/>
    </location>
</feature>
<organism evidence="10 11">
    <name type="scientific">Streptacidiphilus cavernicola</name>
    <dbReference type="NCBI Taxonomy" id="3342716"/>
    <lineage>
        <taxon>Bacteria</taxon>
        <taxon>Bacillati</taxon>
        <taxon>Actinomycetota</taxon>
        <taxon>Actinomycetes</taxon>
        <taxon>Kitasatosporales</taxon>
        <taxon>Streptomycetaceae</taxon>
        <taxon>Streptacidiphilus</taxon>
    </lineage>
</organism>
<feature type="transmembrane region" description="Helical" evidence="7">
    <location>
        <begin position="260"/>
        <end position="285"/>
    </location>
</feature>
<feature type="transmembrane region" description="Helical" evidence="7">
    <location>
        <begin position="219"/>
        <end position="240"/>
    </location>
</feature>
<keyword evidence="4 7" id="KW-0812">Transmembrane</keyword>
<evidence type="ECO:0000259" key="9">
    <source>
        <dbReference type="PROSITE" id="PS50928"/>
    </source>
</evidence>
<feature type="domain" description="ABC transmembrane type-1" evidence="9">
    <location>
        <begin position="94"/>
        <end position="285"/>
    </location>
</feature>
<evidence type="ECO:0000313" key="11">
    <source>
        <dbReference type="Proteomes" id="UP001592528"/>
    </source>
</evidence>
<evidence type="ECO:0000256" key="3">
    <source>
        <dbReference type="ARBA" id="ARBA00022475"/>
    </source>
</evidence>
<feature type="transmembrane region" description="Helical" evidence="7">
    <location>
        <begin position="35"/>
        <end position="55"/>
    </location>
</feature>
<sequence>MSQSIKAARLRGSGSRGSGSRSTGRKGLRIKGNPLAGLGAGVWLVIVLVPLYILVTTSLRTQDEALGGNPLSWPKTLTLSNYKLVLDSGFWGFLVNNVLVTAFTVAAVVLLCVPVAYVVVRSAGRWANFAFRIFLLGLAIPAPVTIVPLYVMIGKMGLYDSLPAIILPTAAFAMPVTLLILVGSMRDISEELYEAMALDGAGQARILLQLVVPLSRSGLSTVAVFTALNAWNGFIFPLILTQSDNERVLTTGLYTLSSQYGVNIPATLAAVVLSGIPMFVAYLLARKALISGLMGVGGK</sequence>
<evidence type="ECO:0000256" key="1">
    <source>
        <dbReference type="ARBA" id="ARBA00004651"/>
    </source>
</evidence>
<dbReference type="EMBL" id="JBHEZZ010000003">
    <property type="protein sequence ID" value="MFC1401060.1"/>
    <property type="molecule type" value="Genomic_DNA"/>
</dbReference>
<dbReference type="RefSeq" id="WP_030252000.1">
    <property type="nucleotide sequence ID" value="NZ_JBHEZZ010000003.1"/>
</dbReference>
<dbReference type="InterPro" id="IPR035906">
    <property type="entry name" value="MetI-like_sf"/>
</dbReference>
<feature type="compositionally biased region" description="Low complexity" evidence="8">
    <location>
        <begin position="10"/>
        <end position="22"/>
    </location>
</feature>
<gene>
    <name evidence="10" type="ORF">ACEZDJ_07150</name>
</gene>
<name>A0ABV6UHZ1_9ACTN</name>
<keyword evidence="6 7" id="KW-0472">Membrane</keyword>
<keyword evidence="2 7" id="KW-0813">Transport</keyword>
<evidence type="ECO:0000256" key="2">
    <source>
        <dbReference type="ARBA" id="ARBA00022448"/>
    </source>
</evidence>
<keyword evidence="11" id="KW-1185">Reference proteome</keyword>
<keyword evidence="5 7" id="KW-1133">Transmembrane helix</keyword>
<dbReference type="Proteomes" id="UP001592528">
    <property type="component" value="Unassembled WGS sequence"/>
</dbReference>
<dbReference type="Pfam" id="PF00528">
    <property type="entry name" value="BPD_transp_1"/>
    <property type="match status" value="1"/>
</dbReference>
<comment type="similarity">
    <text evidence="7">Belongs to the binding-protein-dependent transport system permease family.</text>
</comment>
<protein>
    <submittedName>
        <fullName evidence="10">Carbohydrate ABC transporter permease</fullName>
    </submittedName>
</protein>
<dbReference type="InterPro" id="IPR000515">
    <property type="entry name" value="MetI-like"/>
</dbReference>
<evidence type="ECO:0000313" key="10">
    <source>
        <dbReference type="EMBL" id="MFC1401060.1"/>
    </source>
</evidence>
<dbReference type="CDD" id="cd06261">
    <property type="entry name" value="TM_PBP2"/>
    <property type="match status" value="1"/>
</dbReference>